<accession>A0ABP3PRT2</accession>
<evidence type="ECO:0000313" key="3">
    <source>
        <dbReference type="Proteomes" id="UP001499951"/>
    </source>
</evidence>
<keyword evidence="1" id="KW-1133">Transmembrane helix</keyword>
<gene>
    <name evidence="2" type="ORF">GCM10008942_20880</name>
</gene>
<evidence type="ECO:0000313" key="2">
    <source>
        <dbReference type="EMBL" id="GAA0571998.1"/>
    </source>
</evidence>
<feature type="transmembrane region" description="Helical" evidence="1">
    <location>
        <begin position="7"/>
        <end position="30"/>
    </location>
</feature>
<keyword evidence="1" id="KW-0472">Membrane</keyword>
<reference evidence="3" key="1">
    <citation type="journal article" date="2019" name="Int. J. Syst. Evol. Microbiol.">
        <title>The Global Catalogue of Microorganisms (GCM) 10K type strain sequencing project: providing services to taxonomists for standard genome sequencing and annotation.</title>
        <authorList>
            <consortium name="The Broad Institute Genomics Platform"/>
            <consortium name="The Broad Institute Genome Sequencing Center for Infectious Disease"/>
            <person name="Wu L."/>
            <person name="Ma J."/>
        </authorList>
    </citation>
    <scope>NUCLEOTIDE SEQUENCE [LARGE SCALE GENOMIC DNA]</scope>
    <source>
        <strain evidence="3">JCM 15089</strain>
    </source>
</reference>
<feature type="transmembrane region" description="Helical" evidence="1">
    <location>
        <begin position="65"/>
        <end position="83"/>
    </location>
</feature>
<keyword evidence="1" id="KW-0812">Transmembrane</keyword>
<feature type="transmembrane region" description="Helical" evidence="1">
    <location>
        <begin position="36"/>
        <end position="58"/>
    </location>
</feature>
<dbReference type="EMBL" id="BAAADD010000005">
    <property type="protein sequence ID" value="GAA0571998.1"/>
    <property type="molecule type" value="Genomic_DNA"/>
</dbReference>
<dbReference type="Proteomes" id="UP001499951">
    <property type="component" value="Unassembled WGS sequence"/>
</dbReference>
<keyword evidence="3" id="KW-1185">Reference proteome</keyword>
<proteinExistence type="predicted"/>
<name>A0ABP3PRT2_9PROT</name>
<evidence type="ECO:0000256" key="1">
    <source>
        <dbReference type="SAM" id="Phobius"/>
    </source>
</evidence>
<protein>
    <submittedName>
        <fullName evidence="2">Uncharacterized protein</fullName>
    </submittedName>
</protein>
<sequence length="98" mass="10809">MKRQVFYRWAVGLGAVNYLVYAVATLLAGGDVLHGLVVHGHFFAAAQGGFVEVAPALFEFCRWHSYTLLVSFPLLLWGGFHLAPEPRVSDELVFSQGD</sequence>
<organism evidence="2 3">
    <name type="scientific">Rhizomicrobium electricum</name>
    <dbReference type="NCBI Taxonomy" id="480070"/>
    <lineage>
        <taxon>Bacteria</taxon>
        <taxon>Pseudomonadati</taxon>
        <taxon>Pseudomonadota</taxon>
        <taxon>Alphaproteobacteria</taxon>
        <taxon>Micropepsales</taxon>
        <taxon>Micropepsaceae</taxon>
        <taxon>Rhizomicrobium</taxon>
    </lineage>
</organism>
<comment type="caution">
    <text evidence="2">The sequence shown here is derived from an EMBL/GenBank/DDBJ whole genome shotgun (WGS) entry which is preliminary data.</text>
</comment>